<sequence>MEMLNSATLPECFDVHEPLRRIQVRNVSPPWITAELKEAMRGRDECDVEEEMILLLTLAEVWVVTRNINGFNDSSIGIILRH</sequence>
<organism evidence="2">
    <name type="scientific">Acromyrmex echinatior</name>
    <name type="common">Panamanian leafcutter ant</name>
    <name type="synonym">Acromyrmex octospinosus echinatior</name>
    <dbReference type="NCBI Taxonomy" id="103372"/>
    <lineage>
        <taxon>Eukaryota</taxon>
        <taxon>Metazoa</taxon>
        <taxon>Ecdysozoa</taxon>
        <taxon>Arthropoda</taxon>
        <taxon>Hexapoda</taxon>
        <taxon>Insecta</taxon>
        <taxon>Pterygota</taxon>
        <taxon>Neoptera</taxon>
        <taxon>Endopterygota</taxon>
        <taxon>Hymenoptera</taxon>
        <taxon>Apocrita</taxon>
        <taxon>Aculeata</taxon>
        <taxon>Formicoidea</taxon>
        <taxon>Formicidae</taxon>
        <taxon>Myrmicinae</taxon>
        <taxon>Acromyrmex</taxon>
    </lineage>
</organism>
<dbReference type="AlphaFoldDB" id="F4W8T1"/>
<evidence type="ECO:0000313" key="1">
    <source>
        <dbReference type="EMBL" id="EGI69398.1"/>
    </source>
</evidence>
<gene>
    <name evidence="1" type="ORF">G5I_01868</name>
</gene>
<keyword evidence="2" id="KW-1185">Reference proteome</keyword>
<dbReference type="EMBL" id="GL887917">
    <property type="protein sequence ID" value="EGI69398.1"/>
    <property type="molecule type" value="Genomic_DNA"/>
</dbReference>
<accession>F4W8T1</accession>
<dbReference type="InParanoid" id="F4W8T1"/>
<evidence type="ECO:0000313" key="2">
    <source>
        <dbReference type="Proteomes" id="UP000007755"/>
    </source>
</evidence>
<protein>
    <submittedName>
        <fullName evidence="1">Uncharacterized protein</fullName>
    </submittedName>
</protein>
<proteinExistence type="predicted"/>
<dbReference type="Proteomes" id="UP000007755">
    <property type="component" value="Unassembled WGS sequence"/>
</dbReference>
<reference evidence="1" key="1">
    <citation type="submission" date="2011-02" db="EMBL/GenBank/DDBJ databases">
        <title>The genome of the leaf-cutting ant Acromyrmex echinatior suggests key adaptations to social evolution and fungus farming.</title>
        <authorList>
            <person name="Nygaard S."/>
            <person name="Zhang G."/>
        </authorList>
    </citation>
    <scope>NUCLEOTIDE SEQUENCE</scope>
</reference>
<name>F4W8T1_ACREC</name>